<accession>A0A7H8RAC9</accession>
<dbReference type="EMBL" id="CP055902">
    <property type="protein sequence ID" value="QKX62918.1"/>
    <property type="molecule type" value="Genomic_DNA"/>
</dbReference>
<dbReference type="OrthoDB" id="10514835at2759"/>
<name>A0A7H8RAC9_TALRU</name>
<feature type="region of interest" description="Disordered" evidence="1">
    <location>
        <begin position="264"/>
        <end position="316"/>
    </location>
</feature>
<feature type="compositionally biased region" description="Polar residues" evidence="1">
    <location>
        <begin position="48"/>
        <end position="68"/>
    </location>
</feature>
<protein>
    <submittedName>
        <fullName evidence="2">Uncharacterized protein</fullName>
    </submittedName>
</protein>
<dbReference type="AlphaFoldDB" id="A0A7H8RAC9"/>
<evidence type="ECO:0000313" key="2">
    <source>
        <dbReference type="EMBL" id="QKX62918.1"/>
    </source>
</evidence>
<organism evidence="2 3">
    <name type="scientific">Talaromyces rugulosus</name>
    <name type="common">Penicillium rugulosum</name>
    <dbReference type="NCBI Taxonomy" id="121627"/>
    <lineage>
        <taxon>Eukaryota</taxon>
        <taxon>Fungi</taxon>
        <taxon>Dikarya</taxon>
        <taxon>Ascomycota</taxon>
        <taxon>Pezizomycotina</taxon>
        <taxon>Eurotiomycetes</taxon>
        <taxon>Eurotiomycetidae</taxon>
        <taxon>Eurotiales</taxon>
        <taxon>Trichocomaceae</taxon>
        <taxon>Talaromyces</taxon>
        <taxon>Talaromyces sect. Islandici</taxon>
    </lineage>
</organism>
<feature type="compositionally biased region" description="Polar residues" evidence="1">
    <location>
        <begin position="264"/>
        <end position="274"/>
    </location>
</feature>
<dbReference type="KEGG" id="trg:TRUGW13939_10086"/>
<gene>
    <name evidence="2" type="ORF">TRUGW13939_10086</name>
</gene>
<dbReference type="GeneID" id="55997567"/>
<feature type="compositionally biased region" description="Low complexity" evidence="1">
    <location>
        <begin position="19"/>
        <end position="40"/>
    </location>
</feature>
<proteinExistence type="predicted"/>
<feature type="region of interest" description="Disordered" evidence="1">
    <location>
        <begin position="19"/>
        <end position="68"/>
    </location>
</feature>
<feature type="compositionally biased region" description="Basic and acidic residues" evidence="1">
    <location>
        <begin position="283"/>
        <end position="307"/>
    </location>
</feature>
<keyword evidence="3" id="KW-1185">Reference proteome</keyword>
<sequence length="337" mass="36458">MSSDTHRTNGEQFAAMGYHASSAYASHQQQQQQHPGSGYPDFSARPVFNSQRNISSGTQQPVGQSRSGSSALGILADVALAGGGIPNFSTTQPNVPQTTTGHVQPRGTSTTMSMNMNTHPPVSHSTGLPPAMYFTPPATAEYTQNRSANPATVPGNTYPWTPLTSTIIGSSPFAHPPNHNNQLPSIFETAAGLRSFAMSGASSIRPRCVNRTITGSESRPSSFSSAAVKKKSSYIIEQMEKVDKVEKDSVGRVRDRTNYFAYSQAQADTVTSAGDSEDDTHDDEGKEKGAVKSERESTRDRPGDKYVRMFQGPEQQRYEEAMLEILDGMELPRSSDQ</sequence>
<reference evidence="3" key="1">
    <citation type="submission" date="2020-06" db="EMBL/GenBank/DDBJ databases">
        <title>A chromosome-scale genome assembly of Talaromyces rugulosus W13939.</title>
        <authorList>
            <person name="Wang B."/>
            <person name="Guo L."/>
            <person name="Ye K."/>
            <person name="Wang L."/>
        </authorList>
    </citation>
    <scope>NUCLEOTIDE SEQUENCE [LARGE SCALE GENOMIC DNA]</scope>
    <source>
        <strain evidence="3">W13939</strain>
    </source>
</reference>
<dbReference type="RefSeq" id="XP_035349092.1">
    <property type="nucleotide sequence ID" value="XM_035493199.1"/>
</dbReference>
<evidence type="ECO:0000256" key="1">
    <source>
        <dbReference type="SAM" id="MobiDB-lite"/>
    </source>
</evidence>
<dbReference type="Proteomes" id="UP000509510">
    <property type="component" value="Chromosome V"/>
</dbReference>
<evidence type="ECO:0000313" key="3">
    <source>
        <dbReference type="Proteomes" id="UP000509510"/>
    </source>
</evidence>